<evidence type="ECO:0000313" key="1">
    <source>
        <dbReference type="EMBL" id="CAF0818306.1"/>
    </source>
</evidence>
<reference evidence="1" key="1">
    <citation type="submission" date="2021-02" db="EMBL/GenBank/DDBJ databases">
        <authorList>
            <person name="Nowell W R."/>
        </authorList>
    </citation>
    <scope>NUCLEOTIDE SEQUENCE</scope>
    <source>
        <strain evidence="1">Ploen Becks lab</strain>
    </source>
</reference>
<protein>
    <submittedName>
        <fullName evidence="1">Uncharacterized protein</fullName>
    </submittedName>
</protein>
<dbReference type="Proteomes" id="UP000663879">
    <property type="component" value="Unassembled WGS sequence"/>
</dbReference>
<name>A0A813TYN7_9BILA</name>
<dbReference type="AlphaFoldDB" id="A0A813TYN7"/>
<organism evidence="1 2">
    <name type="scientific">Brachionus calyciflorus</name>
    <dbReference type="NCBI Taxonomy" id="104777"/>
    <lineage>
        <taxon>Eukaryota</taxon>
        <taxon>Metazoa</taxon>
        <taxon>Spiralia</taxon>
        <taxon>Gnathifera</taxon>
        <taxon>Rotifera</taxon>
        <taxon>Eurotatoria</taxon>
        <taxon>Monogononta</taxon>
        <taxon>Pseudotrocha</taxon>
        <taxon>Ploima</taxon>
        <taxon>Brachionidae</taxon>
        <taxon>Brachionus</taxon>
    </lineage>
</organism>
<comment type="caution">
    <text evidence="1">The sequence shown here is derived from an EMBL/GenBank/DDBJ whole genome shotgun (WGS) entry which is preliminary data.</text>
</comment>
<dbReference type="OrthoDB" id="10212502at2759"/>
<evidence type="ECO:0000313" key="2">
    <source>
        <dbReference type="Proteomes" id="UP000663879"/>
    </source>
</evidence>
<proteinExistence type="predicted"/>
<accession>A0A813TYN7</accession>
<dbReference type="EMBL" id="CAJNOC010000928">
    <property type="protein sequence ID" value="CAF0818306.1"/>
    <property type="molecule type" value="Genomic_DNA"/>
</dbReference>
<keyword evidence="2" id="KW-1185">Reference proteome</keyword>
<sequence length="141" mass="16734">MDDHLEECRWKDCVKCKLRIEKLEEVAHLNECEPTVVSLIACPMCPKRLEAHELEHHLLICVERNRRCKLCGESEETGHDYNECPICMEKKPVKEWVVFGRFRHVVCRVCSRRLERCDKGKKVVCVKCRGESYYPLKRIFL</sequence>
<gene>
    <name evidence="1" type="ORF">OXX778_LOCUS7329</name>
</gene>